<name>A4A6W4_9GAMM</name>
<organism evidence="2 3">
    <name type="scientific">Congregibacter litoralis KT71</name>
    <dbReference type="NCBI Taxonomy" id="314285"/>
    <lineage>
        <taxon>Bacteria</taxon>
        <taxon>Pseudomonadati</taxon>
        <taxon>Pseudomonadota</taxon>
        <taxon>Gammaproteobacteria</taxon>
        <taxon>Cellvibrionales</taxon>
        <taxon>Halieaceae</taxon>
        <taxon>Congregibacter</taxon>
    </lineage>
</organism>
<gene>
    <name evidence="2" type="ORF">KT71_02262</name>
</gene>
<reference evidence="2 3" key="1">
    <citation type="journal article" date="2007" name="Proc. Natl. Acad. Sci. U.S.A.">
        <title>Characterization of a marine gammaproteobacterium capable of aerobic anoxygenic photosynthesis.</title>
        <authorList>
            <person name="Fuchs B.M."/>
            <person name="Spring S."/>
            <person name="Teeling H."/>
            <person name="Quast C."/>
            <person name="Wulf J."/>
            <person name="Schattenhofer M."/>
            <person name="Yan S."/>
            <person name="Ferriera S."/>
            <person name="Johnson J."/>
            <person name="Glockner F.O."/>
            <person name="Amann R."/>
        </authorList>
    </citation>
    <scope>NUCLEOTIDE SEQUENCE [LARGE SCALE GENOMIC DNA]</scope>
    <source>
        <strain evidence="2">KT71</strain>
    </source>
</reference>
<dbReference type="Proteomes" id="UP000019205">
    <property type="component" value="Chromosome"/>
</dbReference>
<evidence type="ECO:0000313" key="3">
    <source>
        <dbReference type="Proteomes" id="UP000019205"/>
    </source>
</evidence>
<comment type="caution">
    <text evidence="2">The sequence shown here is derived from an EMBL/GenBank/DDBJ whole genome shotgun (WGS) entry which is preliminary data.</text>
</comment>
<dbReference type="HOGENOM" id="CLU_2648287_0_0_6"/>
<feature type="region of interest" description="Disordered" evidence="1">
    <location>
        <begin position="1"/>
        <end position="22"/>
    </location>
</feature>
<reference evidence="2 3" key="2">
    <citation type="journal article" date="2009" name="PLoS ONE">
        <title>The photosynthetic apparatus and its regulation in the aerobic gammaproteobacterium Congregibacter litoralis gen. nov., sp. nov.</title>
        <authorList>
            <person name="Spring S."/>
            <person name="Lunsdorf H."/>
            <person name="Fuchs B.M."/>
            <person name="Tindall B.J."/>
        </authorList>
    </citation>
    <scope>NUCLEOTIDE SEQUENCE [LARGE SCALE GENOMIC DNA]</scope>
    <source>
        <strain evidence="2">KT71</strain>
    </source>
</reference>
<sequence>MPGKVVPVETMPRQYVPGQGPHSLGGGLCHGRQIRVPEPALADETGFNFLADCAHVGTALKLGFELSHDCAHGLHS</sequence>
<dbReference type="EMBL" id="AAOA02000002">
    <property type="protein sequence ID" value="EAQ98033.2"/>
    <property type="molecule type" value="Genomic_DNA"/>
</dbReference>
<keyword evidence="3" id="KW-1185">Reference proteome</keyword>
<accession>A4A6W4</accession>
<evidence type="ECO:0000256" key="1">
    <source>
        <dbReference type="SAM" id="MobiDB-lite"/>
    </source>
</evidence>
<evidence type="ECO:0000313" key="2">
    <source>
        <dbReference type="EMBL" id="EAQ98033.2"/>
    </source>
</evidence>
<dbReference type="AlphaFoldDB" id="A4A6W4"/>
<proteinExistence type="predicted"/>
<protein>
    <submittedName>
        <fullName evidence="2">Uncharacterized protein</fullName>
    </submittedName>
</protein>